<dbReference type="RefSeq" id="WP_006102112.1">
    <property type="nucleotide sequence ID" value="NZ_DS989853.1"/>
</dbReference>
<proteinExistence type="predicted"/>
<accession>B4VUC8</accession>
<organism evidence="1 2">
    <name type="scientific">Coleofasciculus chthonoplastes PCC 7420</name>
    <dbReference type="NCBI Taxonomy" id="118168"/>
    <lineage>
        <taxon>Bacteria</taxon>
        <taxon>Bacillati</taxon>
        <taxon>Cyanobacteriota</taxon>
        <taxon>Cyanophyceae</taxon>
        <taxon>Coleofasciculales</taxon>
        <taxon>Coleofasciculaceae</taxon>
        <taxon>Coleofasciculus</taxon>
    </lineage>
</organism>
<gene>
    <name evidence="1" type="ORF">MC7420_3795</name>
</gene>
<sequence length="79" mass="8656">MLTLDQLIAEATALPDADKAILIDKLTASMDEQRTASKTATIPPGTLTQLRGIAKRSSQTPSDEELQAEYTDYLAQKYQ</sequence>
<dbReference type="STRING" id="118168.MC7420_3795"/>
<dbReference type="OrthoDB" id="574226at2"/>
<evidence type="ECO:0000313" key="1">
    <source>
        <dbReference type="EMBL" id="EDX74271.1"/>
    </source>
</evidence>
<name>B4VUC8_9CYAN</name>
<keyword evidence="2" id="KW-1185">Reference proteome</keyword>
<evidence type="ECO:0008006" key="3">
    <source>
        <dbReference type="Google" id="ProtNLM"/>
    </source>
</evidence>
<protein>
    <recommendedName>
        <fullName evidence="3">DUF2281 domain-containing protein</fullName>
    </recommendedName>
</protein>
<dbReference type="Proteomes" id="UP000003835">
    <property type="component" value="Unassembled WGS sequence"/>
</dbReference>
<dbReference type="AlphaFoldDB" id="B4VUC8"/>
<evidence type="ECO:0000313" key="2">
    <source>
        <dbReference type="Proteomes" id="UP000003835"/>
    </source>
</evidence>
<reference evidence="1 2" key="1">
    <citation type="submission" date="2008-07" db="EMBL/GenBank/DDBJ databases">
        <authorList>
            <person name="Tandeau de Marsac N."/>
            <person name="Ferriera S."/>
            <person name="Johnson J."/>
            <person name="Kravitz S."/>
            <person name="Beeson K."/>
            <person name="Sutton G."/>
            <person name="Rogers Y.-H."/>
            <person name="Friedman R."/>
            <person name="Frazier M."/>
            <person name="Venter J.C."/>
        </authorList>
    </citation>
    <scope>NUCLEOTIDE SEQUENCE [LARGE SCALE GENOMIC DNA]</scope>
    <source>
        <strain evidence="1 2">PCC 7420</strain>
    </source>
</reference>
<dbReference type="HOGENOM" id="CLU_2599994_0_0_3"/>
<dbReference type="EMBL" id="DS989853">
    <property type="protein sequence ID" value="EDX74271.1"/>
    <property type="molecule type" value="Genomic_DNA"/>
</dbReference>